<dbReference type="PIRSF" id="PIRSF002786">
    <property type="entry name" value="XcpX"/>
    <property type="match status" value="1"/>
</dbReference>
<evidence type="ECO:0000256" key="2">
    <source>
        <dbReference type="ARBA" id="ARBA00007246"/>
    </source>
</evidence>
<evidence type="ECO:0000256" key="3">
    <source>
        <dbReference type="ARBA" id="ARBA00022448"/>
    </source>
</evidence>
<feature type="domain" description="T2SS protein K first SAM-like" evidence="14">
    <location>
        <begin position="115"/>
        <end position="246"/>
    </location>
</feature>
<keyword evidence="7" id="KW-0653">Protein transport</keyword>
<comment type="caution">
    <text evidence="15">The sequence shown here is derived from an EMBL/GenBank/DDBJ whole genome shotgun (WGS) entry which is preliminary data.</text>
</comment>
<evidence type="ECO:0000256" key="8">
    <source>
        <dbReference type="ARBA" id="ARBA00022989"/>
    </source>
</evidence>
<feature type="region of interest" description="Disordered" evidence="11">
    <location>
        <begin position="122"/>
        <end position="155"/>
    </location>
</feature>
<keyword evidence="9 10" id="KW-0472">Membrane</keyword>
<keyword evidence="8 12" id="KW-1133">Transmembrane helix</keyword>
<keyword evidence="16" id="KW-1185">Reference proteome</keyword>
<evidence type="ECO:0000256" key="12">
    <source>
        <dbReference type="SAM" id="Phobius"/>
    </source>
</evidence>
<keyword evidence="5 10" id="KW-0997">Cell inner membrane</keyword>
<evidence type="ECO:0000256" key="5">
    <source>
        <dbReference type="ARBA" id="ARBA00022519"/>
    </source>
</evidence>
<dbReference type="Pfam" id="PF03934">
    <property type="entry name" value="T2SSK"/>
    <property type="match status" value="1"/>
</dbReference>
<evidence type="ECO:0000259" key="13">
    <source>
        <dbReference type="Pfam" id="PF03934"/>
    </source>
</evidence>
<keyword evidence="3 10" id="KW-0813">Transport</keyword>
<dbReference type="SUPFAM" id="SSF54523">
    <property type="entry name" value="Pili subunits"/>
    <property type="match status" value="1"/>
</dbReference>
<evidence type="ECO:0000256" key="10">
    <source>
        <dbReference type="PIRNR" id="PIRNR002786"/>
    </source>
</evidence>
<evidence type="ECO:0000313" key="15">
    <source>
        <dbReference type="EMBL" id="NYZ67646.1"/>
    </source>
</evidence>
<evidence type="ECO:0000259" key="14">
    <source>
        <dbReference type="Pfam" id="PF21687"/>
    </source>
</evidence>
<feature type="domain" description="T2SS protein K second SAM-like" evidence="13">
    <location>
        <begin position="253"/>
        <end position="311"/>
    </location>
</feature>
<organism evidence="15 16">
    <name type="scientific">Spartinivicinus marinus</name>
    <dbReference type="NCBI Taxonomy" id="2994442"/>
    <lineage>
        <taxon>Bacteria</taxon>
        <taxon>Pseudomonadati</taxon>
        <taxon>Pseudomonadota</taxon>
        <taxon>Gammaproteobacteria</taxon>
        <taxon>Oceanospirillales</taxon>
        <taxon>Zooshikellaceae</taxon>
        <taxon>Spartinivicinus</taxon>
    </lineage>
</organism>
<dbReference type="SUPFAM" id="SSF47781">
    <property type="entry name" value="RuvA domain 2-like"/>
    <property type="match status" value="1"/>
</dbReference>
<dbReference type="PANTHER" id="PTHR38831">
    <property type="entry name" value="TYPE II SECRETION SYSTEM PROTEIN K"/>
    <property type="match status" value="1"/>
</dbReference>
<dbReference type="GO" id="GO:0009306">
    <property type="term" value="P:protein secretion"/>
    <property type="evidence" value="ECO:0007669"/>
    <property type="project" value="InterPro"/>
</dbReference>
<dbReference type="PANTHER" id="PTHR38831:SF1">
    <property type="entry name" value="TYPE II SECRETION SYSTEM PROTEIN K-RELATED"/>
    <property type="match status" value="1"/>
</dbReference>
<proteinExistence type="inferred from homology"/>
<dbReference type="InterPro" id="IPR010994">
    <property type="entry name" value="RuvA_2-like"/>
</dbReference>
<evidence type="ECO:0000256" key="7">
    <source>
        <dbReference type="ARBA" id="ARBA00022927"/>
    </source>
</evidence>
<dbReference type="AlphaFoldDB" id="A0A853IJ28"/>
<protein>
    <recommendedName>
        <fullName evidence="10">Type II secretion system protein K</fullName>
    </recommendedName>
</protein>
<dbReference type="InterPro" id="IPR005628">
    <property type="entry name" value="GspK"/>
</dbReference>
<dbReference type="SUPFAM" id="SSF158544">
    <property type="entry name" value="GspK insert domain-like"/>
    <property type="match status" value="1"/>
</dbReference>
<keyword evidence="4 10" id="KW-1003">Cell membrane</keyword>
<evidence type="ECO:0000256" key="1">
    <source>
        <dbReference type="ARBA" id="ARBA00004533"/>
    </source>
</evidence>
<feature type="compositionally biased region" description="Low complexity" evidence="11">
    <location>
        <begin position="123"/>
        <end position="153"/>
    </location>
</feature>
<evidence type="ECO:0000256" key="4">
    <source>
        <dbReference type="ARBA" id="ARBA00022475"/>
    </source>
</evidence>
<evidence type="ECO:0000256" key="6">
    <source>
        <dbReference type="ARBA" id="ARBA00022692"/>
    </source>
</evidence>
<dbReference type="EMBL" id="JACCKB010000028">
    <property type="protein sequence ID" value="NYZ67646.1"/>
    <property type="molecule type" value="Genomic_DNA"/>
</dbReference>
<dbReference type="GO" id="GO:0005886">
    <property type="term" value="C:plasma membrane"/>
    <property type="evidence" value="ECO:0007669"/>
    <property type="project" value="UniProtKB-SubCell"/>
</dbReference>
<dbReference type="InterPro" id="IPR049031">
    <property type="entry name" value="T2SSK_SAM-like_1st"/>
</dbReference>
<dbReference type="InterPro" id="IPR045584">
    <property type="entry name" value="Pilin-like"/>
</dbReference>
<dbReference type="InterPro" id="IPR038072">
    <property type="entry name" value="GspK_central_sf"/>
</dbReference>
<comment type="subcellular location">
    <subcellularLocation>
        <location evidence="1 10">Cell inner membrane</location>
    </subcellularLocation>
</comment>
<feature type="transmembrane region" description="Helical" evidence="12">
    <location>
        <begin position="12"/>
        <end position="32"/>
    </location>
</feature>
<dbReference type="Gene3D" id="3.30.1300.30">
    <property type="entry name" value="GSPII I/J protein-like"/>
    <property type="match status" value="1"/>
</dbReference>
<dbReference type="NCBIfam" id="NF037980">
    <property type="entry name" value="T2SS_GspK"/>
    <property type="match status" value="1"/>
</dbReference>
<evidence type="ECO:0000256" key="9">
    <source>
        <dbReference type="ARBA" id="ARBA00023136"/>
    </source>
</evidence>
<accession>A0A853IJ28</accession>
<keyword evidence="6 12" id="KW-0812">Transmembrane</keyword>
<dbReference type="Pfam" id="PF21687">
    <property type="entry name" value="T2SSK_1st"/>
    <property type="match status" value="1"/>
</dbReference>
<gene>
    <name evidence="15" type="primary">gspK</name>
    <name evidence="15" type="ORF">H0A36_16665</name>
</gene>
<dbReference type="Proteomes" id="UP000569732">
    <property type="component" value="Unassembled WGS sequence"/>
</dbReference>
<dbReference type="Gene3D" id="1.10.40.60">
    <property type="entry name" value="EpsJ-like"/>
    <property type="match status" value="2"/>
</dbReference>
<reference evidence="15 16" key="1">
    <citation type="submission" date="2020-07" db="EMBL/GenBank/DDBJ databases">
        <title>Endozoicomonas sp. nov., isolated from sediment.</title>
        <authorList>
            <person name="Gu T."/>
        </authorList>
    </citation>
    <scope>NUCLEOTIDE SEQUENCE [LARGE SCALE GENOMIC DNA]</scope>
    <source>
        <strain evidence="15 16">SM1973</strain>
    </source>
</reference>
<comment type="similarity">
    <text evidence="2 10">Belongs to the GSP K family.</text>
</comment>
<evidence type="ECO:0000256" key="11">
    <source>
        <dbReference type="SAM" id="MobiDB-lite"/>
    </source>
</evidence>
<sequence length="365" mass="40551">MSYKQLNKQTGVALIFIMVIFSLVTVLAAKIVTNIRLETERTSHLLMRQQAKQYAYSAEQLVAELLRADKENDERNKAVKDHYFEAWHYQQEELKIDTGDIGKIEIDVFDLQGFINLNSLAATGTTNNGQPPGGNPPNNSGGNNPRDNTNNKGDSLDSKAVLQRLLSLQGIEADKARQIISQITDWVDSNQQVSAGGAEDDDYLLGDNPYRTANDQMASVSELMLLANMDYKIYRKLAPFVTVIPAVSGDTKINVNTAPVEVFQAMISGLDKRSAEAIIKARGKEGFKEAKDFEELGVLTGKQIPKGSIDIKSDYFKAVIKTKFADAEYYLVSYFHRSPKQGVSVISRQEGQPLIRLAKPKVKKD</sequence>
<name>A0A853IJ28_9GAMM</name>
<evidence type="ECO:0000313" key="16">
    <source>
        <dbReference type="Proteomes" id="UP000569732"/>
    </source>
</evidence>
<dbReference type="InterPro" id="IPR049179">
    <property type="entry name" value="T2SSK_SAM-like_2nd"/>
</dbReference>
<dbReference type="RefSeq" id="WP_180569670.1">
    <property type="nucleotide sequence ID" value="NZ_JACCKB010000028.1"/>
</dbReference>